<dbReference type="AlphaFoldDB" id="A0A6P4XH14"/>
<dbReference type="InterPro" id="IPR015938">
    <property type="entry name" value="Glycine_N-acyltransferase_N"/>
</dbReference>
<dbReference type="EC" id="2.3.1.-" evidence="1"/>
<proteinExistence type="inferred from homology"/>
<sequence length="285" mass="32256">MPCHRLSSRALQEFVSTFRLTRDLTVGPSTAKLYYTARNYLAGKIPGELVIAVDKWPDYTAVMCASGKETYKFMQDIETYTLYWENKDALLKLLRDDKLVDWDKNFTIAAFSEKGLPVLSHVCREKGKPVPQQDNLVQVHTAFHPNVLPVPATDRSPDSSVTLGRLGPEHAELVNRAWSWGGPPEVLEFIRYVLATFPSKCAYNKQGETLAFTVLQPWGEYGMTRAMAPGRYGTFVVNSMINEVLKTGDLPYCFVERNNEKARKIVDEELDPKWDPSGSCFYVSL</sequence>
<keyword evidence="1" id="KW-0808">Transferase</keyword>
<dbReference type="GeneID" id="109463457"/>
<dbReference type="Proteomes" id="UP000515135">
    <property type="component" value="Unplaced"/>
</dbReference>
<dbReference type="OrthoDB" id="61870at2759"/>
<name>A0A6P4XH14_BRABE</name>
<accession>A0A6P4XH14</accession>
<dbReference type="GO" id="GO:0047961">
    <property type="term" value="F:glycine N-acyltransferase activity"/>
    <property type="evidence" value="ECO:0007669"/>
    <property type="project" value="InterPro"/>
</dbReference>
<dbReference type="PANTHER" id="PTHR15298">
    <property type="entry name" value="L-COA N-ACYLTRANSFERASE-RELATED"/>
    <property type="match status" value="1"/>
</dbReference>
<evidence type="ECO:0000313" key="3">
    <source>
        <dbReference type="Proteomes" id="UP000515135"/>
    </source>
</evidence>
<evidence type="ECO:0000259" key="2">
    <source>
        <dbReference type="Pfam" id="PF06021"/>
    </source>
</evidence>
<keyword evidence="1" id="KW-0012">Acyltransferase</keyword>
<evidence type="ECO:0000313" key="4">
    <source>
        <dbReference type="RefSeq" id="XP_019615840.1"/>
    </source>
</evidence>
<dbReference type="Pfam" id="PF06021">
    <property type="entry name" value="Gly_acyl_tr_N"/>
    <property type="match status" value="1"/>
</dbReference>
<reference evidence="4" key="1">
    <citation type="submission" date="2025-08" db="UniProtKB">
        <authorList>
            <consortium name="RefSeq"/>
        </authorList>
    </citation>
    <scope>IDENTIFICATION</scope>
    <source>
        <tissue evidence="4">Gonad</tissue>
    </source>
</reference>
<dbReference type="PANTHER" id="PTHR15298:SF1">
    <property type="entry name" value="GLYCINE N-ACYLTRANSFERASE-LIKE PROTEIN"/>
    <property type="match status" value="1"/>
</dbReference>
<dbReference type="GO" id="GO:0005739">
    <property type="term" value="C:mitochondrion"/>
    <property type="evidence" value="ECO:0007669"/>
    <property type="project" value="InterPro"/>
</dbReference>
<feature type="domain" description="Glycine N-acyltransferase N-terminal" evidence="2">
    <location>
        <begin position="46"/>
        <end position="198"/>
    </location>
</feature>
<protein>
    <recommendedName>
        <fullName evidence="1">Glycine N-acyltransferase-like protein</fullName>
        <ecNumber evidence="1">2.3.1.-</ecNumber>
    </recommendedName>
</protein>
<comment type="similarity">
    <text evidence="1">Belongs to the glycine N-acyltransferase family.</text>
</comment>
<evidence type="ECO:0000256" key="1">
    <source>
        <dbReference type="RuleBase" id="RU368002"/>
    </source>
</evidence>
<dbReference type="Gene3D" id="3.40.630.30">
    <property type="match status" value="1"/>
</dbReference>
<keyword evidence="3" id="KW-1185">Reference proteome</keyword>
<gene>
    <name evidence="4" type="primary">LOC109463457</name>
</gene>
<dbReference type="InterPro" id="IPR016181">
    <property type="entry name" value="Acyl_CoA_acyltransferase"/>
</dbReference>
<dbReference type="RefSeq" id="XP_019615840.1">
    <property type="nucleotide sequence ID" value="XM_019760281.1"/>
</dbReference>
<dbReference type="SUPFAM" id="SSF55729">
    <property type="entry name" value="Acyl-CoA N-acyltransferases (Nat)"/>
    <property type="match status" value="1"/>
</dbReference>
<dbReference type="InterPro" id="IPR010313">
    <property type="entry name" value="Glycine_N-acyltransferase"/>
</dbReference>
<organism evidence="3 4">
    <name type="scientific">Branchiostoma belcheri</name>
    <name type="common">Amphioxus</name>
    <dbReference type="NCBI Taxonomy" id="7741"/>
    <lineage>
        <taxon>Eukaryota</taxon>
        <taxon>Metazoa</taxon>
        <taxon>Chordata</taxon>
        <taxon>Cephalochordata</taxon>
        <taxon>Leptocardii</taxon>
        <taxon>Amphioxiformes</taxon>
        <taxon>Branchiostomatidae</taxon>
        <taxon>Branchiostoma</taxon>
    </lineage>
</organism>
<dbReference type="KEGG" id="bbel:109463457"/>